<keyword evidence="2" id="KW-0812">Transmembrane</keyword>
<dbReference type="EMBL" id="KE361638">
    <property type="protein sequence ID" value="EPQ27760.1"/>
    <property type="molecule type" value="Genomic_DNA"/>
</dbReference>
<dbReference type="InterPro" id="IPR019595">
    <property type="entry name" value="DUF2470"/>
</dbReference>
<dbReference type="PANTHER" id="PTHR37783">
    <property type="entry name" value="MEMBRANE PROTEIN, PUTATIVE (AFU_ORTHOLOGUE AFUA_1G04315)-RELATED"/>
    <property type="match status" value="1"/>
</dbReference>
<dbReference type="InterPro" id="IPR037119">
    <property type="entry name" value="Haem_oxidase_HugZ-like_sf"/>
</dbReference>
<dbReference type="GeneID" id="19318997"/>
<dbReference type="Pfam" id="PF10615">
    <property type="entry name" value="DUF2470"/>
    <property type="match status" value="1"/>
</dbReference>
<dbReference type="Gene3D" id="3.20.180.10">
    <property type="entry name" value="PNP-oxidase-like"/>
    <property type="match status" value="1"/>
</dbReference>
<feature type="transmembrane region" description="Helical" evidence="2">
    <location>
        <begin position="140"/>
        <end position="158"/>
    </location>
</feature>
<evidence type="ECO:0000256" key="1">
    <source>
        <dbReference type="SAM" id="MobiDB-lite"/>
    </source>
</evidence>
<feature type="domain" description="DUF2470" evidence="3">
    <location>
        <begin position="41"/>
        <end position="121"/>
    </location>
</feature>
<proteinExistence type="predicted"/>
<keyword evidence="2" id="KW-0472">Membrane</keyword>
<protein>
    <recommendedName>
        <fullName evidence="3">DUF2470 domain-containing protein</fullName>
    </recommendedName>
</protein>
<dbReference type="PANTHER" id="PTHR37783:SF1">
    <property type="entry name" value="MEMBRANE PROTEIN, PUTATIVE (AFU_ORTHOLOGUE AFUA_1G04315)-RELATED"/>
    <property type="match status" value="1"/>
</dbReference>
<feature type="region of interest" description="Disordered" evidence="1">
    <location>
        <begin position="1"/>
        <end position="34"/>
    </location>
</feature>
<evidence type="ECO:0000256" key="2">
    <source>
        <dbReference type="SAM" id="Phobius"/>
    </source>
</evidence>
<accession>A0A061H6X2</accession>
<gene>
    <name evidence="4" type="ORF">PFL1_04897</name>
</gene>
<dbReference type="RefSeq" id="XP_007880616.1">
    <property type="nucleotide sequence ID" value="XM_007882425.1"/>
</dbReference>
<feature type="transmembrane region" description="Helical" evidence="2">
    <location>
        <begin position="226"/>
        <end position="243"/>
    </location>
</feature>
<keyword evidence="2" id="KW-1133">Transmembrane helix</keyword>
<dbReference type="KEGG" id="pfp:PFL1_04897"/>
<dbReference type="HOGENOM" id="CLU_1046344_0_0_1"/>
<dbReference type="Proteomes" id="UP000053664">
    <property type="component" value="Unassembled WGS sequence"/>
</dbReference>
<organism evidence="4 5">
    <name type="scientific">Pseudozyma flocculosa PF-1</name>
    <dbReference type="NCBI Taxonomy" id="1277687"/>
    <lineage>
        <taxon>Eukaryota</taxon>
        <taxon>Fungi</taxon>
        <taxon>Dikarya</taxon>
        <taxon>Basidiomycota</taxon>
        <taxon>Ustilaginomycotina</taxon>
        <taxon>Ustilaginomycetes</taxon>
        <taxon>Ustilaginales</taxon>
        <taxon>Ustilaginaceae</taxon>
        <taxon>Pseudozyma</taxon>
    </lineage>
</organism>
<evidence type="ECO:0000259" key="3">
    <source>
        <dbReference type="Pfam" id="PF10615"/>
    </source>
</evidence>
<feature type="compositionally biased region" description="Low complexity" evidence="1">
    <location>
        <begin position="8"/>
        <end position="24"/>
    </location>
</feature>
<name>A0A061H6X2_9BASI</name>
<dbReference type="AlphaFoldDB" id="A0A061H6X2"/>
<evidence type="ECO:0000313" key="5">
    <source>
        <dbReference type="Proteomes" id="UP000053664"/>
    </source>
</evidence>
<sequence>MVSTRAQAATGPSDPSAPAAAVAGAGAGTGGSGAEEIAQKSAGVTSYMNNGHKESLAYLVTHHADLLKPLAASAVEMVSIDAKKVTLEYTPSAREGKKRIDVPFYPHLRSYDEVRPRFVQLCQISERVVKNRKPTVIYKAPKAGLSILFVLLGLYAALRSDTLASHPRFPSQFASEWSQARARLGGREGMDGFILTCVRAHVVEAVAMLFYASYKGASRLTALKWGVTQLLLGFPTFFAFRALNSTDKLQRRAVFGAGPEQRKEHH</sequence>
<dbReference type="eggNOG" id="ENOG502RZUI">
    <property type="taxonomic scope" value="Eukaryota"/>
</dbReference>
<dbReference type="OrthoDB" id="5553410at2759"/>
<reference evidence="4 5" key="1">
    <citation type="journal article" date="2013" name="Plant Cell">
        <title>The transition from a phytopathogenic smut ancestor to an anamorphic biocontrol agent deciphered by comparative whole-genome analysis.</title>
        <authorList>
            <person name="Lefebvre F."/>
            <person name="Joly D.L."/>
            <person name="Labbe C."/>
            <person name="Teichmann B."/>
            <person name="Linning R."/>
            <person name="Belzile F."/>
            <person name="Bakkeren G."/>
            <person name="Belanger R.R."/>
        </authorList>
    </citation>
    <scope>NUCLEOTIDE SEQUENCE [LARGE SCALE GENOMIC DNA]</scope>
    <source>
        <strain evidence="4 5">PF-1</strain>
    </source>
</reference>
<evidence type="ECO:0000313" key="4">
    <source>
        <dbReference type="EMBL" id="EPQ27760.1"/>
    </source>
</evidence>